<reference evidence="1 2" key="1">
    <citation type="submission" date="2015-05" db="EMBL/GenBank/DDBJ databases">
        <title>Draft genome sequence of the bacterium Gordonia jacobaea a new member of the Gordonia genus.</title>
        <authorList>
            <person name="Jimenez-Galisteo G."/>
            <person name="Dominguez A."/>
            <person name="Munoz E."/>
            <person name="Vinas M."/>
        </authorList>
    </citation>
    <scope>NUCLEOTIDE SEQUENCE [LARGE SCALE GENOMIC DNA]</scope>
    <source>
        <strain evidence="2">mv1</strain>
    </source>
</reference>
<keyword evidence="2" id="KW-1185">Reference proteome</keyword>
<accession>A0ABR5IBU9</accession>
<evidence type="ECO:0000313" key="1">
    <source>
        <dbReference type="EMBL" id="KNA91189.1"/>
    </source>
</evidence>
<gene>
    <name evidence="1" type="ORF">ABW18_12995</name>
</gene>
<dbReference type="PANTHER" id="PTHR36837:SF2">
    <property type="entry name" value="POLY(3-HYDROXYALKANOATE) POLYMERASE SUBUNIT PHAC"/>
    <property type="match status" value="1"/>
</dbReference>
<dbReference type="EMBL" id="LDTZ01000017">
    <property type="protein sequence ID" value="KNA91189.1"/>
    <property type="molecule type" value="Genomic_DNA"/>
</dbReference>
<dbReference type="Gene3D" id="3.40.50.1820">
    <property type="entry name" value="alpha/beta hydrolase"/>
    <property type="match status" value="1"/>
</dbReference>
<dbReference type="Proteomes" id="UP000037247">
    <property type="component" value="Unassembled WGS sequence"/>
</dbReference>
<organism evidence="1 2">
    <name type="scientific">Gordonia jacobaea</name>
    <dbReference type="NCBI Taxonomy" id="122202"/>
    <lineage>
        <taxon>Bacteria</taxon>
        <taxon>Bacillati</taxon>
        <taxon>Actinomycetota</taxon>
        <taxon>Actinomycetes</taxon>
        <taxon>Mycobacteriales</taxon>
        <taxon>Gordoniaceae</taxon>
        <taxon>Gordonia</taxon>
    </lineage>
</organism>
<dbReference type="SUPFAM" id="SSF53474">
    <property type="entry name" value="alpha/beta-Hydrolases"/>
    <property type="match status" value="1"/>
</dbReference>
<dbReference type="PANTHER" id="PTHR36837">
    <property type="entry name" value="POLY(3-HYDROXYALKANOATE) POLYMERASE SUBUNIT PHAC"/>
    <property type="match status" value="1"/>
</dbReference>
<dbReference type="InterPro" id="IPR051321">
    <property type="entry name" value="PHA/PHB_synthase"/>
</dbReference>
<comment type="caution">
    <text evidence="1">The sequence shown here is derived from an EMBL/GenBank/DDBJ whole genome shotgun (WGS) entry which is preliminary data.</text>
</comment>
<dbReference type="RefSeq" id="WP_049699360.1">
    <property type="nucleotide sequence ID" value="NZ_JAQDQF010000008.1"/>
</dbReference>
<dbReference type="InterPro" id="IPR029058">
    <property type="entry name" value="AB_hydrolase_fold"/>
</dbReference>
<protein>
    <submittedName>
        <fullName evidence="1">Hydrolase</fullName>
    </submittedName>
</protein>
<proteinExistence type="predicted"/>
<evidence type="ECO:0000313" key="2">
    <source>
        <dbReference type="Proteomes" id="UP000037247"/>
    </source>
</evidence>
<name>A0ABR5IBU9_9ACTN</name>
<dbReference type="GO" id="GO:0016787">
    <property type="term" value="F:hydrolase activity"/>
    <property type="evidence" value="ECO:0007669"/>
    <property type="project" value="UniProtKB-KW"/>
</dbReference>
<keyword evidence="1" id="KW-0378">Hydrolase</keyword>
<sequence>MAASRWKRVQTLARILGGHQVAPDTETPHVTLFDDPQRTLRRYGTAEQVAAARASGKPPILLVPPLAVPARCYDLGPGQSAVEHLLAAGRIPYVVDFGDVGQAHRQVGFETYFDDIVPQAIDRVLTDYTADELDAAAWSLGGTVSLLMLAAHPDLPVRSLTAIGTPLDYDAVTPYPLVKRVMRPVGGAPITGALKVMGGIPAPLVRIAYRALAADRELKKPLYIMRNADDHEALARMQVIDRFQNAMPGYAGKVSLQMWENFVFRDELASGVVDFDGRVVDLTTIRKPIQLFGSHRDAIASWEAAHHGVELLGSSTEVHFQTVETSHLGLIAGDAAAEQTWPRVEEFLDDLDTREVLQRK</sequence>